<keyword evidence="3" id="KW-1185">Reference proteome</keyword>
<dbReference type="GO" id="GO:0006760">
    <property type="term" value="P:folic acid-containing compound metabolic process"/>
    <property type="evidence" value="ECO:0007669"/>
    <property type="project" value="InterPro"/>
</dbReference>
<gene>
    <name evidence="2" type="primary">folB</name>
    <name evidence="2" type="ORF">CAV_0168</name>
</gene>
<sequence length="109" mass="13354">MQEFKLKIKDLEFETIIGILDFEREKKQRIVLNAEFLYEFSEEILDYRLLREFLLQAFDKNFDTLENALVYFQEHIPKNFKNITYFHIELSKTQIFKDCLVSVSLEYKR</sequence>
<dbReference type="InterPro" id="IPR006157">
    <property type="entry name" value="FolB_dom"/>
</dbReference>
<keyword evidence="2" id="KW-0456">Lyase</keyword>
<dbReference type="KEGG" id="cavi:CAV_0168"/>
<dbReference type="InterPro" id="IPR043133">
    <property type="entry name" value="GTP-CH-I_C/QueF"/>
</dbReference>
<dbReference type="EMBL" id="CP022347">
    <property type="protein sequence ID" value="ASQ29840.1"/>
    <property type="molecule type" value="Genomic_DNA"/>
</dbReference>
<evidence type="ECO:0000313" key="2">
    <source>
        <dbReference type="EMBL" id="ASQ29840.1"/>
    </source>
</evidence>
<name>A0A222MW38_9BACT</name>
<feature type="domain" description="Dihydroneopterin aldolase/epimerase" evidence="1">
    <location>
        <begin position="6"/>
        <end position="107"/>
    </location>
</feature>
<accession>A0A222MW38</accession>
<protein>
    <submittedName>
        <fullName evidence="2">Dihydroneopterin aldolase</fullName>
        <ecNumber evidence="2">4.1.2.25</ecNumber>
    </submittedName>
</protein>
<dbReference type="Pfam" id="PF02152">
    <property type="entry name" value="FolB"/>
    <property type="match status" value="1"/>
</dbReference>
<reference evidence="2 3" key="1">
    <citation type="submission" date="2017-07" db="EMBL/GenBank/DDBJ databases">
        <title>Analysis of two Campylobacter avium genomes and identification of a novel hippuricase gene.</title>
        <authorList>
            <person name="Miller W.G."/>
            <person name="Chapman M.H."/>
            <person name="Yee E."/>
            <person name="Revez J."/>
            <person name="Bono J.L."/>
            <person name="Rossi M."/>
        </authorList>
    </citation>
    <scope>NUCLEOTIDE SEQUENCE [LARGE SCALE GENOMIC DNA]</scope>
    <source>
        <strain evidence="2 3">LMG 24591</strain>
    </source>
</reference>
<dbReference type="SUPFAM" id="SSF55620">
    <property type="entry name" value="Tetrahydrobiopterin biosynthesis enzymes-like"/>
    <property type="match status" value="1"/>
</dbReference>
<dbReference type="GO" id="GO:0004150">
    <property type="term" value="F:dihydroneopterin aldolase activity"/>
    <property type="evidence" value="ECO:0007669"/>
    <property type="project" value="UniProtKB-EC"/>
</dbReference>
<proteinExistence type="predicted"/>
<dbReference type="OrthoDB" id="5373183at2"/>
<dbReference type="Proteomes" id="UP000201169">
    <property type="component" value="Chromosome"/>
</dbReference>
<organism evidence="2 3">
    <name type="scientific">Campylobacter avium LMG 24591</name>
    <dbReference type="NCBI Taxonomy" id="522484"/>
    <lineage>
        <taxon>Bacteria</taxon>
        <taxon>Pseudomonadati</taxon>
        <taxon>Campylobacterota</taxon>
        <taxon>Epsilonproteobacteria</taxon>
        <taxon>Campylobacterales</taxon>
        <taxon>Campylobacteraceae</taxon>
        <taxon>Campylobacter</taxon>
    </lineage>
</organism>
<dbReference type="SMART" id="SM00905">
    <property type="entry name" value="FolB"/>
    <property type="match status" value="1"/>
</dbReference>
<evidence type="ECO:0000259" key="1">
    <source>
        <dbReference type="SMART" id="SM00905"/>
    </source>
</evidence>
<evidence type="ECO:0000313" key="3">
    <source>
        <dbReference type="Proteomes" id="UP000201169"/>
    </source>
</evidence>
<dbReference type="RefSeq" id="WP_094324637.1">
    <property type="nucleotide sequence ID" value="NZ_CP022347.1"/>
</dbReference>
<dbReference type="AlphaFoldDB" id="A0A222MW38"/>
<dbReference type="EC" id="4.1.2.25" evidence="2"/>
<dbReference type="Gene3D" id="3.30.1130.10">
    <property type="match status" value="1"/>
</dbReference>